<keyword evidence="4" id="KW-1185">Reference proteome</keyword>
<dbReference type="Proteomes" id="UP000051887">
    <property type="component" value="Unassembled WGS sequence"/>
</dbReference>
<gene>
    <name evidence="2" type="ORF">TL5118_04164</name>
    <name evidence="3" type="ORF">TL5120_01673</name>
</gene>
<evidence type="ECO:0000313" key="2">
    <source>
        <dbReference type="EMBL" id="CUH70189.1"/>
    </source>
</evidence>
<accession>A0A0P1FSJ2</accession>
<evidence type="ECO:0000313" key="4">
    <source>
        <dbReference type="Proteomes" id="UP000051086"/>
    </source>
</evidence>
<keyword evidence="1" id="KW-0175">Coiled coil</keyword>
<dbReference type="EMBL" id="CYSB01000048">
    <property type="protein sequence ID" value="CUH70189.1"/>
    <property type="molecule type" value="Genomic_DNA"/>
</dbReference>
<reference evidence="3 5" key="2">
    <citation type="submission" date="2015-09" db="EMBL/GenBank/DDBJ databases">
        <authorList>
            <consortium name="Swine Surveillance"/>
        </authorList>
    </citation>
    <scope>NUCLEOTIDE SEQUENCE [LARGE SCALE GENOMIC DNA]</scope>
    <source>
        <strain evidence="3 5">5120</strain>
    </source>
</reference>
<evidence type="ECO:0000313" key="3">
    <source>
        <dbReference type="EMBL" id="CUH71881.1"/>
    </source>
</evidence>
<organism evidence="3 5">
    <name type="scientific">Thalassovita autumnalis</name>
    <dbReference type="NCBI Taxonomy" id="2072972"/>
    <lineage>
        <taxon>Bacteria</taxon>
        <taxon>Pseudomonadati</taxon>
        <taxon>Pseudomonadota</taxon>
        <taxon>Alphaproteobacteria</taxon>
        <taxon>Rhodobacterales</taxon>
        <taxon>Roseobacteraceae</taxon>
        <taxon>Thalassovita</taxon>
    </lineage>
</organism>
<evidence type="ECO:0000256" key="1">
    <source>
        <dbReference type="SAM" id="Coils"/>
    </source>
</evidence>
<evidence type="ECO:0000313" key="5">
    <source>
        <dbReference type="Proteomes" id="UP000051887"/>
    </source>
</evidence>
<feature type="coiled-coil region" evidence="1">
    <location>
        <begin position="315"/>
        <end position="342"/>
    </location>
</feature>
<sequence length="691" mass="76908">MSKLSQVYKSPPIVGRGILRFLAHVTDDLMMLERAGLRFLVTEDHQVVLVLPHWDDALGGPKDAVLYARQVIADCFSETLSVTYDPKRKRAEPMDISRALDIEAISAFGLHLLGDETVESETVEKLCVLVGSHDDLAKNLADTIRRSRHAAFAAFDTSRTEQQVTLVHLKDDDVDGATLSGLRARGAEGSFVLAGTEVNQGTIWLPDHLSLGDLEKKHAAKVLSGLRALGKVPDDADWVVYWGADNDIYQTSFTLKTDEFAGLEEAAQTFFPLDISVSSVSLNPSDEAKEQLKATIASRQFPVGYKVNLEQVPYSERDEGDLEEIRETISELEAEIDLINSFAAPQMRLLRFSDAQLPALVDGLRKMPPQLQSHAGFTYAAGHAAGREEPAHFFMYDPSQVSFEGLLPQHYWAHQTDDHRPMSYWLDPFGAVSLTENPDDILVFTPFGEKISPSINAFGGSLSENLGLVLGNLFVEASEILENSESRPCFVFSKSDLGHDHLEVEVLDVNAFAPVHLSLRWINDHMAVRSPRIADRKTLSALADDLYEGQVAEQLQKGMEERVEGLSDEWAEAQAGIHDQMDGILSEILSEVSLTQDRVAKSYDYLRKATEHVSELEAFLQKTAELMEDVNASELEAAELAETMRADRFANMVQLMSEFEMRSASIQEAELSLQAKTKTLNALRKRLRDYR</sequence>
<protein>
    <submittedName>
        <fullName evidence="3">Uncharacterized protein</fullName>
    </submittedName>
</protein>
<name>A0A0P1FSJ2_9RHOB</name>
<dbReference type="AlphaFoldDB" id="A0A0P1FSJ2"/>
<dbReference type="EMBL" id="CYSC01000027">
    <property type="protein sequence ID" value="CUH71881.1"/>
    <property type="molecule type" value="Genomic_DNA"/>
</dbReference>
<proteinExistence type="predicted"/>
<dbReference type="RefSeq" id="WP_131727480.1">
    <property type="nucleotide sequence ID" value="NZ_CYSB01000048.1"/>
</dbReference>
<dbReference type="OrthoDB" id="7825793at2"/>
<reference evidence="2 4" key="1">
    <citation type="submission" date="2015-09" db="EMBL/GenBank/DDBJ databases">
        <authorList>
            <person name="Rodrigo-Torres L."/>
            <person name="Arahal D.R."/>
        </authorList>
    </citation>
    <scope>NUCLEOTIDE SEQUENCE [LARGE SCALE GENOMIC DNA]</scope>
    <source>
        <strain evidence="2 4">CECT 5118</strain>
    </source>
</reference>
<dbReference type="Proteomes" id="UP000051086">
    <property type="component" value="Unassembled WGS sequence"/>
</dbReference>